<dbReference type="STRING" id="649349.Lbys_0912"/>
<dbReference type="AlphaFoldDB" id="E4RRJ7"/>
<keyword evidence="1" id="KW-0812">Transmembrane</keyword>
<dbReference type="PROSITE" id="PS51257">
    <property type="entry name" value="PROKAR_LIPOPROTEIN"/>
    <property type="match status" value="1"/>
</dbReference>
<sequence length="157" mass="18678">MMQFKETQRFNQWWHYLLFSLSLIPLLYGLYACWTSQIYSGLFVTLGIFLVVIVFLFSMRLDTEITDEGIYVQFFPFHLHRRFYPKASIQEIFVREYKPILEYGGYGIRYSFSGKAYNVRGKMGLQLKFKDGGKLLIGTQKMEEMEDILKRWKESAS</sequence>
<proteinExistence type="predicted"/>
<organism evidence="2 3">
    <name type="scientific">Leadbetterella byssophila (strain DSM 17132 / JCM 16389 / KACC 11308 / NBRC 106382 / 4M15)</name>
    <dbReference type="NCBI Taxonomy" id="649349"/>
    <lineage>
        <taxon>Bacteria</taxon>
        <taxon>Pseudomonadati</taxon>
        <taxon>Bacteroidota</taxon>
        <taxon>Cytophagia</taxon>
        <taxon>Cytophagales</taxon>
        <taxon>Leadbetterellaceae</taxon>
        <taxon>Leadbetterella</taxon>
    </lineage>
</organism>
<feature type="transmembrane region" description="Helical" evidence="1">
    <location>
        <begin position="37"/>
        <end position="57"/>
    </location>
</feature>
<gene>
    <name evidence="2" type="ordered locus">Lbys_0912</name>
</gene>
<dbReference type="Proteomes" id="UP000007435">
    <property type="component" value="Chromosome"/>
</dbReference>
<protein>
    <submittedName>
        <fullName evidence="2">Uncharacterized protein</fullName>
    </submittedName>
</protein>
<reference evidence="2 3" key="2">
    <citation type="journal article" date="2011" name="Stand. Genomic Sci.">
        <title>Complete genome sequence of Leadbetterella byssophila type strain (4M15).</title>
        <authorList>
            <person name="Abt B."/>
            <person name="Teshima H."/>
            <person name="Lucas S."/>
            <person name="Lapidus A."/>
            <person name="Del Rio T.G."/>
            <person name="Nolan M."/>
            <person name="Tice H."/>
            <person name="Cheng J.F."/>
            <person name="Pitluck S."/>
            <person name="Liolios K."/>
            <person name="Pagani I."/>
            <person name="Ivanova N."/>
            <person name="Mavromatis K."/>
            <person name="Pati A."/>
            <person name="Tapia R."/>
            <person name="Han C."/>
            <person name="Goodwin L."/>
            <person name="Chen A."/>
            <person name="Palaniappan K."/>
            <person name="Land M."/>
            <person name="Hauser L."/>
            <person name="Chang Y.J."/>
            <person name="Jeffries C.D."/>
            <person name="Rohde M."/>
            <person name="Goker M."/>
            <person name="Tindall B.J."/>
            <person name="Detter J.C."/>
            <person name="Woyke T."/>
            <person name="Bristow J."/>
            <person name="Eisen J.A."/>
            <person name="Markowitz V."/>
            <person name="Hugenholtz P."/>
            <person name="Klenk H.P."/>
            <person name="Kyrpides N.C."/>
        </authorList>
    </citation>
    <scope>NUCLEOTIDE SEQUENCE [LARGE SCALE GENOMIC DNA]</scope>
    <source>
        <strain evidence="3">DSM 17132 / JCM 16389 / KACC 11308 / NBRC 106382 / 4M15</strain>
    </source>
</reference>
<accession>E4RRJ7</accession>
<keyword evidence="1" id="KW-0472">Membrane</keyword>
<dbReference type="HOGENOM" id="CLU_112305_0_0_10"/>
<reference key="1">
    <citation type="submission" date="2010-11" db="EMBL/GenBank/DDBJ databases">
        <title>The complete genome of Leadbetterella byssophila DSM 17132.</title>
        <authorList>
            <consortium name="US DOE Joint Genome Institute (JGI-PGF)"/>
            <person name="Lucas S."/>
            <person name="Copeland A."/>
            <person name="Lapidus A."/>
            <person name="Glavina del Rio T."/>
            <person name="Dalin E."/>
            <person name="Tice H."/>
            <person name="Bruce D."/>
            <person name="Goodwin L."/>
            <person name="Pitluck S."/>
            <person name="Kyrpides N."/>
            <person name="Mavromatis K."/>
            <person name="Ivanova N."/>
            <person name="Teshima H."/>
            <person name="Brettin T."/>
            <person name="Detter J.C."/>
            <person name="Han C."/>
            <person name="Tapia R."/>
            <person name="Land M."/>
            <person name="Hauser L."/>
            <person name="Markowitz V."/>
            <person name="Cheng J.-F."/>
            <person name="Hugenholtz P."/>
            <person name="Woyke T."/>
            <person name="Wu D."/>
            <person name="Tindall B."/>
            <person name="Pomrenke H.G."/>
            <person name="Brambilla E."/>
            <person name="Klenk H.-P."/>
            <person name="Eisen J.A."/>
        </authorList>
    </citation>
    <scope>NUCLEOTIDE SEQUENCE [LARGE SCALE GENOMIC DNA]</scope>
    <source>
        <strain>DSM 17132</strain>
    </source>
</reference>
<evidence type="ECO:0000313" key="2">
    <source>
        <dbReference type="EMBL" id="ADQ16653.1"/>
    </source>
</evidence>
<evidence type="ECO:0000313" key="3">
    <source>
        <dbReference type="Proteomes" id="UP000007435"/>
    </source>
</evidence>
<feature type="transmembrane region" description="Helical" evidence="1">
    <location>
        <begin position="12"/>
        <end position="31"/>
    </location>
</feature>
<dbReference type="EMBL" id="CP002305">
    <property type="protein sequence ID" value="ADQ16653.1"/>
    <property type="molecule type" value="Genomic_DNA"/>
</dbReference>
<evidence type="ECO:0000256" key="1">
    <source>
        <dbReference type="SAM" id="Phobius"/>
    </source>
</evidence>
<keyword evidence="3" id="KW-1185">Reference proteome</keyword>
<name>E4RRJ7_LEAB4</name>
<dbReference type="KEGG" id="lby:Lbys_0912"/>
<keyword evidence="1" id="KW-1133">Transmembrane helix</keyword>
<dbReference type="eggNOG" id="ENOG5032Y0V">
    <property type="taxonomic scope" value="Bacteria"/>
</dbReference>